<accession>A0ACC0YMN0</accession>
<proteinExistence type="predicted"/>
<evidence type="ECO:0000313" key="1">
    <source>
        <dbReference type="EMBL" id="KAJ0039666.1"/>
    </source>
</evidence>
<gene>
    <name evidence="1" type="ORF">Pint_28587</name>
</gene>
<name>A0ACC0YMN0_9ROSI</name>
<sequence length="102" mass="11311">MHAAMIASQIVNAVEQGFCCWCVNQIAYQCISFIKKWLPLQTLAASGEFYLVDALLKHNVDINAVDKDGLTAIHKAIIGKKQAVTNYLLRESVNPFVCDDVI</sequence>
<organism evidence="1 2">
    <name type="scientific">Pistacia integerrima</name>
    <dbReference type="NCBI Taxonomy" id="434235"/>
    <lineage>
        <taxon>Eukaryota</taxon>
        <taxon>Viridiplantae</taxon>
        <taxon>Streptophyta</taxon>
        <taxon>Embryophyta</taxon>
        <taxon>Tracheophyta</taxon>
        <taxon>Spermatophyta</taxon>
        <taxon>Magnoliopsida</taxon>
        <taxon>eudicotyledons</taxon>
        <taxon>Gunneridae</taxon>
        <taxon>Pentapetalae</taxon>
        <taxon>rosids</taxon>
        <taxon>malvids</taxon>
        <taxon>Sapindales</taxon>
        <taxon>Anacardiaceae</taxon>
        <taxon>Pistacia</taxon>
    </lineage>
</organism>
<comment type="caution">
    <text evidence="1">The sequence shown here is derived from an EMBL/GenBank/DDBJ whole genome shotgun (WGS) entry which is preliminary data.</text>
</comment>
<keyword evidence="2" id="KW-1185">Reference proteome</keyword>
<protein>
    <submittedName>
        <fullName evidence="1">Uncharacterized protein</fullName>
    </submittedName>
</protein>
<dbReference type="Proteomes" id="UP001163603">
    <property type="component" value="Chromosome 5"/>
</dbReference>
<dbReference type="EMBL" id="CM047740">
    <property type="protein sequence ID" value="KAJ0039666.1"/>
    <property type="molecule type" value="Genomic_DNA"/>
</dbReference>
<evidence type="ECO:0000313" key="2">
    <source>
        <dbReference type="Proteomes" id="UP001163603"/>
    </source>
</evidence>
<reference evidence="2" key="1">
    <citation type="journal article" date="2023" name="G3 (Bethesda)">
        <title>Genome assembly and association tests identify interacting loci associated with vigor, precocity, and sex in interspecific pistachio rootstocks.</title>
        <authorList>
            <person name="Palmer W."/>
            <person name="Jacygrad E."/>
            <person name="Sagayaradj S."/>
            <person name="Cavanaugh K."/>
            <person name="Han R."/>
            <person name="Bertier L."/>
            <person name="Beede B."/>
            <person name="Kafkas S."/>
            <person name="Golino D."/>
            <person name="Preece J."/>
            <person name="Michelmore R."/>
        </authorList>
    </citation>
    <scope>NUCLEOTIDE SEQUENCE [LARGE SCALE GENOMIC DNA]</scope>
</reference>